<proteinExistence type="predicted"/>
<comment type="caution">
    <text evidence="1">The sequence shown here is derived from an EMBL/GenBank/DDBJ whole genome shotgun (WGS) entry which is preliminary data.</text>
</comment>
<reference evidence="1" key="1">
    <citation type="submission" date="2018-11" db="EMBL/GenBank/DDBJ databases">
        <authorList>
            <consortium name="Pathogen Informatics"/>
        </authorList>
    </citation>
    <scope>NUCLEOTIDE SEQUENCE</scope>
</reference>
<dbReference type="CDD" id="cd20788">
    <property type="entry name" value="TBC1D23_C-like"/>
    <property type="match status" value="1"/>
</dbReference>
<protein>
    <submittedName>
        <fullName evidence="1">Uncharacterized protein</fullName>
    </submittedName>
</protein>
<dbReference type="EMBL" id="CAAALY010011286">
    <property type="protein sequence ID" value="VEL11259.1"/>
    <property type="molecule type" value="Genomic_DNA"/>
</dbReference>
<accession>A0A3S5FCA3</accession>
<evidence type="ECO:0000313" key="1">
    <source>
        <dbReference type="EMBL" id="VEL11259.1"/>
    </source>
</evidence>
<name>A0A3S5FCA3_9PLAT</name>
<gene>
    <name evidence="1" type="ORF">PXEA_LOCUS4699</name>
</gene>
<evidence type="ECO:0000313" key="2">
    <source>
        <dbReference type="Proteomes" id="UP000784294"/>
    </source>
</evidence>
<organism evidence="1 2">
    <name type="scientific">Protopolystoma xenopodis</name>
    <dbReference type="NCBI Taxonomy" id="117903"/>
    <lineage>
        <taxon>Eukaryota</taxon>
        <taxon>Metazoa</taxon>
        <taxon>Spiralia</taxon>
        <taxon>Lophotrochozoa</taxon>
        <taxon>Platyhelminthes</taxon>
        <taxon>Monogenea</taxon>
        <taxon>Polyopisthocotylea</taxon>
        <taxon>Polystomatidea</taxon>
        <taxon>Polystomatidae</taxon>
        <taxon>Protopolystoma</taxon>
    </lineage>
</organism>
<sequence length="240" mass="26197">MTVLHRFIAVAGQSAEYFFAQPYSLHFAAILWFPVGDIVDVTILSRRPEVHSVFTCRFLIKNGQLGDNGFLVLADTHFLILCGLRSGNKFEASRMLASLGALFTSALVANASSCDVGRSNNKTCISPQKTDPRKASAERSYSSCSSSNFADPSANITRAIVVRCVPLLNIRKITSNSRIPELISFIYVPDSTNDLAETPASETRDRVYIEDSGSAVKVIKGAVFHANESRLQKQVSSNCP</sequence>
<keyword evidence="2" id="KW-1185">Reference proteome</keyword>
<dbReference type="Proteomes" id="UP000784294">
    <property type="component" value="Unassembled WGS sequence"/>
</dbReference>
<dbReference type="AlphaFoldDB" id="A0A3S5FCA3"/>